<comment type="caution">
    <text evidence="1">The sequence shown here is derived from an EMBL/GenBank/DDBJ whole genome shotgun (WGS) entry which is preliminary data.</text>
</comment>
<accession>A0ABN7VJL8</accession>
<proteinExistence type="predicted"/>
<protein>
    <submittedName>
        <fullName evidence="1">33968_t:CDS:1</fullName>
    </submittedName>
</protein>
<gene>
    <name evidence="1" type="ORF">GMARGA_LOCUS19347</name>
</gene>
<dbReference type="Proteomes" id="UP000789901">
    <property type="component" value="Unassembled WGS sequence"/>
</dbReference>
<organism evidence="1 2">
    <name type="scientific">Gigaspora margarita</name>
    <dbReference type="NCBI Taxonomy" id="4874"/>
    <lineage>
        <taxon>Eukaryota</taxon>
        <taxon>Fungi</taxon>
        <taxon>Fungi incertae sedis</taxon>
        <taxon>Mucoromycota</taxon>
        <taxon>Glomeromycotina</taxon>
        <taxon>Glomeromycetes</taxon>
        <taxon>Diversisporales</taxon>
        <taxon>Gigasporaceae</taxon>
        <taxon>Gigaspora</taxon>
    </lineage>
</organism>
<reference evidence="1 2" key="1">
    <citation type="submission" date="2021-06" db="EMBL/GenBank/DDBJ databases">
        <authorList>
            <person name="Kallberg Y."/>
            <person name="Tangrot J."/>
            <person name="Rosling A."/>
        </authorList>
    </citation>
    <scope>NUCLEOTIDE SEQUENCE [LARGE SCALE GENOMIC DNA]</scope>
    <source>
        <strain evidence="1 2">120-4 pot B 10/14</strain>
    </source>
</reference>
<feature type="non-terminal residue" evidence="1">
    <location>
        <position position="101"/>
    </location>
</feature>
<evidence type="ECO:0000313" key="2">
    <source>
        <dbReference type="Proteomes" id="UP000789901"/>
    </source>
</evidence>
<evidence type="ECO:0000313" key="1">
    <source>
        <dbReference type="EMBL" id="CAG8778245.1"/>
    </source>
</evidence>
<name>A0ABN7VJL8_GIGMA</name>
<dbReference type="EMBL" id="CAJVQB010016071">
    <property type="protein sequence ID" value="CAG8778245.1"/>
    <property type="molecule type" value="Genomic_DNA"/>
</dbReference>
<keyword evidence="2" id="KW-1185">Reference proteome</keyword>
<sequence>MATLKDTDAQVHISSYISGSSTMSLIFLEWLEIMELEADVPITEIELLYDIVIVQLNASKKEVRRINHLEPLIALIMALNKENISPGSPSINKGKNKQDIS</sequence>